<dbReference type="EMBL" id="CP003009">
    <property type="protein sequence ID" value="AEO62376.1"/>
    <property type="molecule type" value="Genomic_DNA"/>
</dbReference>
<feature type="region of interest" description="Disordered" evidence="1">
    <location>
        <begin position="105"/>
        <end position="132"/>
    </location>
</feature>
<evidence type="ECO:0000313" key="2">
    <source>
        <dbReference type="EMBL" id="AEO62376.1"/>
    </source>
</evidence>
<name>G2QXQ8_THETT</name>
<dbReference type="STRING" id="578455.G2QXQ8"/>
<evidence type="ECO:0008006" key="4">
    <source>
        <dbReference type="Google" id="ProtNLM"/>
    </source>
</evidence>
<dbReference type="HOGENOM" id="CLU_511900_0_0_1"/>
<protein>
    <recommendedName>
        <fullName evidence="4">Developmental regulatory protein wetA</fullName>
    </recommendedName>
</protein>
<sequence>MAGVQGVTFSTSGLPPLSANKEKGGFCWQDVGNEAGSTDFFDQYVELGDSDAESVCGGSGGLGQFCGASSLTVSPHMSFARMIIPPGGAAQGAHQTAEAAPSHLLPGTAVNNTASSSSPQQQQQQQQQQHLHPLYRSASDMTHLGNTEIEGARAHYNGLSDAPGGGSISDSELLKLEGLTMRSPRIHIPQLSASEPASPPSQSTSPRKAGRLESFCNKIRTKAATLHGKAKQPPDMEAQTDDGNDAAFVNGFLDDPFMRDNLLHGQFVPPLQLNGSAMPQTPLQTPLLDAWQLPMSAPNGKPLWTAVPGGTYFQAVNGDAANTWWDPSADAMDTDSVPLSFHAAANARNATLNLAIQLQHQQSFEYPAPPGTEDNNFAAGGLMIHMPQQPQGMPSAVTHGDPNHRPTRADQHHRRPKPRAPSSGARHHQFGPGVSPRKARTASGGRSTSASRLGSASPSPKIPAASVAGSSAASCTGRLHRRSASMQTLHQAAPSSVALAPDAQAAAIRKRRSWTGRRTSSSSLHHQYHTLAAAAAAA</sequence>
<dbReference type="AlphaFoldDB" id="G2QXQ8"/>
<evidence type="ECO:0000313" key="3">
    <source>
        <dbReference type="Proteomes" id="UP000008181"/>
    </source>
</evidence>
<keyword evidence="3" id="KW-1185">Reference proteome</keyword>
<dbReference type="Proteomes" id="UP000008181">
    <property type="component" value="Chromosome 1"/>
</dbReference>
<evidence type="ECO:0000256" key="1">
    <source>
        <dbReference type="SAM" id="MobiDB-lite"/>
    </source>
</evidence>
<dbReference type="RefSeq" id="XP_003648712.1">
    <property type="nucleotide sequence ID" value="XM_003648664.1"/>
</dbReference>
<feature type="compositionally biased region" description="Polar residues" evidence="1">
    <location>
        <begin position="444"/>
        <end position="454"/>
    </location>
</feature>
<reference evidence="2 3" key="1">
    <citation type="journal article" date="2011" name="Nat. Biotechnol.">
        <title>Comparative genomic analysis of the thermophilic biomass-degrading fungi Myceliophthora thermophila and Thielavia terrestris.</title>
        <authorList>
            <person name="Berka R.M."/>
            <person name="Grigoriev I.V."/>
            <person name="Otillar R."/>
            <person name="Salamov A."/>
            <person name="Grimwood J."/>
            <person name="Reid I."/>
            <person name="Ishmael N."/>
            <person name="John T."/>
            <person name="Darmond C."/>
            <person name="Moisan M.-C."/>
            <person name="Henrissat B."/>
            <person name="Coutinho P.M."/>
            <person name="Lombard V."/>
            <person name="Natvig D.O."/>
            <person name="Lindquist E."/>
            <person name="Schmutz J."/>
            <person name="Lucas S."/>
            <person name="Harris P."/>
            <person name="Powlowski J."/>
            <person name="Bellemare A."/>
            <person name="Taylor D."/>
            <person name="Butler G."/>
            <person name="de Vries R.P."/>
            <person name="Allijn I.E."/>
            <person name="van den Brink J."/>
            <person name="Ushinsky S."/>
            <person name="Storms R."/>
            <person name="Powell A.J."/>
            <person name="Paulsen I.T."/>
            <person name="Elbourne L.D.H."/>
            <person name="Baker S.E."/>
            <person name="Magnuson J."/>
            <person name="LaBoissiere S."/>
            <person name="Clutterbuck A.J."/>
            <person name="Martinez D."/>
            <person name="Wogulis M."/>
            <person name="de Leon A.L."/>
            <person name="Rey M.W."/>
            <person name="Tsang A."/>
        </authorList>
    </citation>
    <scope>NUCLEOTIDE SEQUENCE [LARGE SCALE GENOMIC DNA]</scope>
    <source>
        <strain evidence="3">ATCC 38088 / NRRL 8126</strain>
    </source>
</reference>
<dbReference type="OrthoDB" id="2575228at2759"/>
<proteinExistence type="predicted"/>
<gene>
    <name evidence="2" type="ORF">THITE_2061513</name>
</gene>
<feature type="region of interest" description="Disordered" evidence="1">
    <location>
        <begin position="385"/>
        <end position="469"/>
    </location>
</feature>
<dbReference type="GeneID" id="11521607"/>
<organism evidence="2 3">
    <name type="scientific">Thermothielavioides terrestris (strain ATCC 38088 / NRRL 8126)</name>
    <name type="common">Thielavia terrestris</name>
    <dbReference type="NCBI Taxonomy" id="578455"/>
    <lineage>
        <taxon>Eukaryota</taxon>
        <taxon>Fungi</taxon>
        <taxon>Dikarya</taxon>
        <taxon>Ascomycota</taxon>
        <taxon>Pezizomycotina</taxon>
        <taxon>Sordariomycetes</taxon>
        <taxon>Sordariomycetidae</taxon>
        <taxon>Sordariales</taxon>
        <taxon>Chaetomiaceae</taxon>
        <taxon>Thermothielavioides</taxon>
        <taxon>Thermothielavioides terrestris</taxon>
    </lineage>
</organism>
<feature type="region of interest" description="Disordered" evidence="1">
    <location>
        <begin position="190"/>
        <end position="210"/>
    </location>
</feature>
<dbReference type="eggNOG" id="ENOG502S8IT">
    <property type="taxonomic scope" value="Eukaryota"/>
</dbReference>
<feature type="compositionally biased region" description="Polar residues" evidence="1">
    <location>
        <begin position="109"/>
        <end position="119"/>
    </location>
</feature>
<feature type="compositionally biased region" description="Low complexity" evidence="1">
    <location>
        <begin position="120"/>
        <end position="129"/>
    </location>
</feature>
<feature type="compositionally biased region" description="Basic and acidic residues" evidence="1">
    <location>
        <begin position="401"/>
        <end position="410"/>
    </location>
</feature>
<feature type="compositionally biased region" description="Low complexity" evidence="1">
    <location>
        <begin position="190"/>
        <end position="206"/>
    </location>
</feature>
<accession>G2QXQ8</accession>
<dbReference type="KEGG" id="ttt:THITE_2061513"/>
<feature type="compositionally biased region" description="Low complexity" evidence="1">
    <location>
        <begin position="455"/>
        <end position="469"/>
    </location>
</feature>
<feature type="non-terminal residue" evidence="2">
    <location>
        <position position="538"/>
    </location>
</feature>